<dbReference type="EMBL" id="REGN01002515">
    <property type="protein sequence ID" value="RNA27636.1"/>
    <property type="molecule type" value="Genomic_DNA"/>
</dbReference>
<dbReference type="Proteomes" id="UP000276133">
    <property type="component" value="Unassembled WGS sequence"/>
</dbReference>
<keyword evidence="1" id="KW-1133">Transmembrane helix</keyword>
<keyword evidence="1" id="KW-0472">Membrane</keyword>
<evidence type="ECO:0000256" key="1">
    <source>
        <dbReference type="SAM" id="Phobius"/>
    </source>
</evidence>
<sequence>MSEVSSTSVLLSVNNQENQLDNTDNDKKKARSALERNSIVPINRQIDNLNQHQVPQEVAIWYCEFQVQNEQKILHFMVKRCNREEFLFILYLNLTIPLIKFVFLVIDTRKGRVEERNSRGKEKLRKGKERVEEDSRNKMLTMVIRYMDFTKFYLFYDMD</sequence>
<keyword evidence="1" id="KW-0812">Transmembrane</keyword>
<organism evidence="2 3">
    <name type="scientific">Brachionus plicatilis</name>
    <name type="common">Marine rotifer</name>
    <name type="synonym">Brachionus muelleri</name>
    <dbReference type="NCBI Taxonomy" id="10195"/>
    <lineage>
        <taxon>Eukaryota</taxon>
        <taxon>Metazoa</taxon>
        <taxon>Spiralia</taxon>
        <taxon>Gnathifera</taxon>
        <taxon>Rotifera</taxon>
        <taxon>Eurotatoria</taxon>
        <taxon>Monogononta</taxon>
        <taxon>Pseudotrocha</taxon>
        <taxon>Ploima</taxon>
        <taxon>Brachionidae</taxon>
        <taxon>Brachionus</taxon>
    </lineage>
</organism>
<name>A0A3M7RVU7_BRAPC</name>
<proteinExistence type="predicted"/>
<feature type="transmembrane region" description="Helical" evidence="1">
    <location>
        <begin position="86"/>
        <end position="106"/>
    </location>
</feature>
<accession>A0A3M7RVU7</accession>
<evidence type="ECO:0000313" key="2">
    <source>
        <dbReference type="EMBL" id="RNA27636.1"/>
    </source>
</evidence>
<dbReference type="AlphaFoldDB" id="A0A3M7RVU7"/>
<evidence type="ECO:0000313" key="3">
    <source>
        <dbReference type="Proteomes" id="UP000276133"/>
    </source>
</evidence>
<comment type="caution">
    <text evidence="2">The sequence shown here is derived from an EMBL/GenBank/DDBJ whole genome shotgun (WGS) entry which is preliminary data.</text>
</comment>
<gene>
    <name evidence="2" type="ORF">BpHYR1_014771</name>
</gene>
<keyword evidence="3" id="KW-1185">Reference proteome</keyword>
<protein>
    <submittedName>
        <fullName evidence="2">Uncharacterized protein</fullName>
    </submittedName>
</protein>
<reference evidence="2 3" key="1">
    <citation type="journal article" date="2018" name="Sci. Rep.">
        <title>Genomic signatures of local adaptation to the degree of environmental predictability in rotifers.</title>
        <authorList>
            <person name="Franch-Gras L."/>
            <person name="Hahn C."/>
            <person name="Garcia-Roger E.M."/>
            <person name="Carmona M.J."/>
            <person name="Serra M."/>
            <person name="Gomez A."/>
        </authorList>
    </citation>
    <scope>NUCLEOTIDE SEQUENCE [LARGE SCALE GENOMIC DNA]</scope>
    <source>
        <strain evidence="2">HYR1</strain>
    </source>
</reference>